<accession>Q7U4G1</accession>
<dbReference type="HOGENOM" id="CLU_2526363_0_0_3"/>
<evidence type="ECO:0000256" key="3">
    <source>
        <dbReference type="ARBA" id="ARBA00023010"/>
    </source>
</evidence>
<evidence type="ECO:0000256" key="1">
    <source>
        <dbReference type="ARBA" id="ARBA00022475"/>
    </source>
</evidence>
<dbReference type="SUPFAM" id="SSF52540">
    <property type="entry name" value="P-loop containing nucleoside triphosphate hydrolases"/>
    <property type="match status" value="1"/>
</dbReference>
<keyword evidence="3" id="KW-0811">Translocation</keyword>
<dbReference type="STRING" id="84588.SYNW2107"/>
<dbReference type="InterPro" id="IPR011115">
    <property type="entry name" value="SecA_DEAD"/>
</dbReference>
<dbReference type="PROSITE" id="PS51196">
    <property type="entry name" value="SECA_MOTOR_DEAD"/>
    <property type="match status" value="1"/>
</dbReference>
<dbReference type="PANTHER" id="PTHR30612">
    <property type="entry name" value="SECA INNER MEMBRANE COMPONENT OF SEC PROTEIN SECRETION SYSTEM"/>
    <property type="match status" value="1"/>
</dbReference>
<dbReference type="AlphaFoldDB" id="Q7U4G1"/>
<dbReference type="InterPro" id="IPR014018">
    <property type="entry name" value="SecA_motor_DEAD"/>
</dbReference>
<name>Q7U4G1_PARMW</name>
<dbReference type="KEGG" id="syw:SYNW2107"/>
<reference evidence="5 6" key="1">
    <citation type="journal article" date="2003" name="Nature">
        <title>The genome of a motile marine Synechococcus.</title>
        <authorList>
            <person name="Palenik B."/>
            <person name="Brahamsha B."/>
            <person name="Larimer F."/>
            <person name="Land M."/>
            <person name="Hauser L."/>
            <person name="Chain P."/>
            <person name="Lamerdin J."/>
            <person name="Regala W."/>
            <person name="Allen E.A."/>
            <person name="McCarren J."/>
            <person name="Paulsen I."/>
            <person name="Dufresne A."/>
            <person name="Partensky F."/>
            <person name="Webb E."/>
            <person name="Waterbury J."/>
        </authorList>
    </citation>
    <scope>NUCLEOTIDE SEQUENCE [LARGE SCALE GENOMIC DNA]</scope>
    <source>
        <strain evidence="5 6">WH8102</strain>
    </source>
</reference>
<keyword evidence="6" id="KW-1185">Reference proteome</keyword>
<dbReference type="GO" id="GO:0006605">
    <property type="term" value="P:protein targeting"/>
    <property type="evidence" value="ECO:0007669"/>
    <property type="project" value="InterPro"/>
</dbReference>
<evidence type="ECO:0000259" key="4">
    <source>
        <dbReference type="PROSITE" id="PS51196"/>
    </source>
</evidence>
<dbReference type="GO" id="GO:0016020">
    <property type="term" value="C:membrane"/>
    <property type="evidence" value="ECO:0007669"/>
    <property type="project" value="InterPro"/>
</dbReference>
<protein>
    <recommendedName>
        <fullName evidence="4">SecA family profile domain-containing protein</fullName>
    </recommendedName>
</protein>
<keyword evidence="1" id="KW-1003">Cell membrane</keyword>
<keyword evidence="2" id="KW-0653">Protein transport</keyword>
<organism evidence="5 6">
    <name type="scientific">Parasynechococcus marenigrum (strain WH8102)</name>
    <dbReference type="NCBI Taxonomy" id="84588"/>
    <lineage>
        <taxon>Bacteria</taxon>
        <taxon>Bacillati</taxon>
        <taxon>Cyanobacteriota</taxon>
        <taxon>Cyanophyceae</taxon>
        <taxon>Synechococcales</taxon>
        <taxon>Prochlorococcaceae</taxon>
        <taxon>Parasynechococcus</taxon>
        <taxon>Parasynechococcus marenigrum</taxon>
    </lineage>
</organism>
<dbReference type="GO" id="GO:0006886">
    <property type="term" value="P:intracellular protein transport"/>
    <property type="evidence" value="ECO:0007669"/>
    <property type="project" value="InterPro"/>
</dbReference>
<feature type="domain" description="SecA family profile" evidence="4">
    <location>
        <begin position="1"/>
        <end position="84"/>
    </location>
</feature>
<keyword evidence="2" id="KW-0813">Transport</keyword>
<sequence>MCDNMAQDPKHLVQRQPHYCIIDEVDSILIGEARTPLIISGKVEKPKQKFSLAAFISTKLEHGQDSDNDEFEAFGDMAKPSVHC</sequence>
<evidence type="ECO:0000313" key="5">
    <source>
        <dbReference type="EMBL" id="CAE08622.1"/>
    </source>
</evidence>
<dbReference type="EMBL" id="BX569694">
    <property type="protein sequence ID" value="CAE08622.1"/>
    <property type="molecule type" value="Genomic_DNA"/>
</dbReference>
<dbReference type="InterPro" id="IPR000185">
    <property type="entry name" value="SecA"/>
</dbReference>
<dbReference type="Proteomes" id="UP000001422">
    <property type="component" value="Chromosome"/>
</dbReference>
<evidence type="ECO:0000256" key="2">
    <source>
        <dbReference type="ARBA" id="ARBA00022927"/>
    </source>
</evidence>
<dbReference type="eggNOG" id="COG0653">
    <property type="taxonomic scope" value="Bacteria"/>
</dbReference>
<dbReference type="GO" id="GO:0005524">
    <property type="term" value="F:ATP binding"/>
    <property type="evidence" value="ECO:0007669"/>
    <property type="project" value="InterPro"/>
</dbReference>
<dbReference type="InterPro" id="IPR027417">
    <property type="entry name" value="P-loop_NTPase"/>
</dbReference>
<dbReference type="Gene3D" id="3.40.50.300">
    <property type="entry name" value="P-loop containing nucleotide triphosphate hydrolases"/>
    <property type="match status" value="1"/>
</dbReference>
<proteinExistence type="predicted"/>
<dbReference type="PANTHER" id="PTHR30612:SF0">
    <property type="entry name" value="CHLOROPLAST PROTEIN-TRANSPORTING ATPASE"/>
    <property type="match status" value="1"/>
</dbReference>
<gene>
    <name evidence="5" type="ordered locus">SYNW2107</name>
</gene>
<dbReference type="GO" id="GO:0017038">
    <property type="term" value="P:protein import"/>
    <property type="evidence" value="ECO:0007669"/>
    <property type="project" value="InterPro"/>
</dbReference>
<dbReference type="Pfam" id="PF07517">
    <property type="entry name" value="SecA_DEAD"/>
    <property type="match status" value="1"/>
</dbReference>
<evidence type="ECO:0000313" key="6">
    <source>
        <dbReference type="Proteomes" id="UP000001422"/>
    </source>
</evidence>
<keyword evidence="1" id="KW-0472">Membrane</keyword>
<dbReference type="Gene3D" id="3.90.1440.10">
    <property type="entry name" value="SecA, preprotein cross-linking domain"/>
    <property type="match status" value="1"/>
</dbReference>